<evidence type="ECO:0000256" key="1">
    <source>
        <dbReference type="ARBA" id="ARBA00022679"/>
    </source>
</evidence>
<dbReference type="InterPro" id="IPR016181">
    <property type="entry name" value="Acyl_CoA_acyltransferase"/>
</dbReference>
<dbReference type="Pfam" id="PF00583">
    <property type="entry name" value="Acetyltransf_1"/>
    <property type="match status" value="1"/>
</dbReference>
<feature type="domain" description="N-acetyltransferase" evidence="3">
    <location>
        <begin position="6"/>
        <end position="150"/>
    </location>
</feature>
<name>A0A0B3S8Q7_9RHOB</name>
<dbReference type="InterPro" id="IPR000182">
    <property type="entry name" value="GNAT_dom"/>
</dbReference>
<dbReference type="InterPro" id="IPR050832">
    <property type="entry name" value="Bact_Acetyltransf"/>
</dbReference>
<reference evidence="4 5" key="1">
    <citation type="submission" date="2014-10" db="EMBL/GenBank/DDBJ databases">
        <title>Genome sequence of Ponticoccus sp. strain UMTAT08 isolated from clonal culture of toxic dinoflagellate Alexandrium tamiyavanichii.</title>
        <authorList>
            <person name="Gan H.Y."/>
            <person name="Muhd D.-D."/>
            <person name="Mohd Noor M.E."/>
            <person name="Yeong Y.S."/>
            <person name="Usup G."/>
        </authorList>
    </citation>
    <scope>NUCLEOTIDE SEQUENCE [LARGE SCALE GENOMIC DNA]</scope>
    <source>
        <strain evidence="4 5">UMTAT08</strain>
    </source>
</reference>
<sequence>MTAETITLRAADPGDAGRLGAMITEAVEARAWKPRLHSAAQDISHAGTLIDRGWVTVAELGPEVAGFLAREGSEIHALFVAGWAQGRRLGSALLDHAKARADRLELWTFQQNAGAQRFYLRHGFAETGRTDGDNEEGLPDIHYLWRRDAGAPQEPVT</sequence>
<keyword evidence="1 4" id="KW-0808">Transferase</keyword>
<accession>A0A0B3S8Q7</accession>
<protein>
    <submittedName>
        <fullName evidence="4">Acetyltransferase, GNAT family protein</fullName>
    </submittedName>
</protein>
<keyword evidence="5" id="KW-1185">Reference proteome</keyword>
<evidence type="ECO:0000256" key="2">
    <source>
        <dbReference type="ARBA" id="ARBA00023315"/>
    </source>
</evidence>
<keyword evidence="2" id="KW-0012">Acyltransferase</keyword>
<evidence type="ECO:0000313" key="5">
    <source>
        <dbReference type="Proteomes" id="UP000030960"/>
    </source>
</evidence>
<dbReference type="GO" id="GO:0016747">
    <property type="term" value="F:acyltransferase activity, transferring groups other than amino-acyl groups"/>
    <property type="evidence" value="ECO:0007669"/>
    <property type="project" value="InterPro"/>
</dbReference>
<dbReference type="STRING" id="561184.SAMN05216376_103383"/>
<dbReference type="PROSITE" id="PS51186">
    <property type="entry name" value="GNAT"/>
    <property type="match status" value="1"/>
</dbReference>
<dbReference type="AlphaFoldDB" id="A0A0B3S8Q7"/>
<dbReference type="PANTHER" id="PTHR43877:SF2">
    <property type="entry name" value="AMINOALKYLPHOSPHONATE N-ACETYLTRANSFERASE-RELATED"/>
    <property type="match status" value="1"/>
</dbReference>
<evidence type="ECO:0000313" key="4">
    <source>
        <dbReference type="EMBL" id="KHQ55343.1"/>
    </source>
</evidence>
<dbReference type="Proteomes" id="UP000030960">
    <property type="component" value="Unassembled WGS sequence"/>
</dbReference>
<proteinExistence type="predicted"/>
<dbReference type="PANTHER" id="PTHR43877">
    <property type="entry name" value="AMINOALKYLPHOSPHONATE N-ACETYLTRANSFERASE-RELATED-RELATED"/>
    <property type="match status" value="1"/>
</dbReference>
<gene>
    <name evidence="4" type="ORF">OA50_00379</name>
</gene>
<comment type="caution">
    <text evidence="4">The sequence shown here is derived from an EMBL/GenBank/DDBJ whole genome shotgun (WGS) entry which is preliminary data.</text>
</comment>
<dbReference type="EMBL" id="JSUQ01000001">
    <property type="protein sequence ID" value="KHQ55343.1"/>
    <property type="molecule type" value="Genomic_DNA"/>
</dbReference>
<evidence type="ECO:0000259" key="3">
    <source>
        <dbReference type="PROSITE" id="PS51186"/>
    </source>
</evidence>
<organism evidence="4 5">
    <name type="scientific">Mameliella alba</name>
    <dbReference type="NCBI Taxonomy" id="561184"/>
    <lineage>
        <taxon>Bacteria</taxon>
        <taxon>Pseudomonadati</taxon>
        <taxon>Pseudomonadota</taxon>
        <taxon>Alphaproteobacteria</taxon>
        <taxon>Rhodobacterales</taxon>
        <taxon>Roseobacteraceae</taxon>
        <taxon>Mameliella</taxon>
    </lineage>
</organism>
<dbReference type="CDD" id="cd04301">
    <property type="entry name" value="NAT_SF"/>
    <property type="match status" value="1"/>
</dbReference>
<dbReference type="SUPFAM" id="SSF55729">
    <property type="entry name" value="Acyl-CoA N-acyltransferases (Nat)"/>
    <property type="match status" value="1"/>
</dbReference>
<dbReference type="RefSeq" id="WP_043136581.1">
    <property type="nucleotide sequence ID" value="NZ_JSUQ01000001.1"/>
</dbReference>
<dbReference type="Gene3D" id="3.40.630.30">
    <property type="match status" value="1"/>
</dbReference>